<evidence type="ECO:0000313" key="2">
    <source>
        <dbReference type="EMBL" id="CCE22870.1"/>
    </source>
</evidence>
<reference evidence="3" key="1">
    <citation type="journal article" date="2012" name="J. Bacteriol.">
        <title>Genome sequence of the haloalkaliphilic methanotrophic bacterium Methylomicrobium alcaliphilum 20Z.</title>
        <authorList>
            <person name="Vuilleumier S."/>
            <person name="Khmelenina V.N."/>
            <person name="Bringel F."/>
            <person name="Reshetnikov A.S."/>
            <person name="Lajus A."/>
            <person name="Mangenot S."/>
            <person name="Rouy Z."/>
            <person name="Op den Camp H.J."/>
            <person name="Jetten M.S."/>
            <person name="Dispirito A.A."/>
            <person name="Dunfield P."/>
            <person name="Klotz M.G."/>
            <person name="Semrau J.D."/>
            <person name="Stein L.Y."/>
            <person name="Barbe V."/>
            <person name="Medigue C."/>
            <person name="Trotsenko Y.A."/>
            <person name="Kalyuzhnaya M.G."/>
        </authorList>
    </citation>
    <scope>NUCLEOTIDE SEQUENCE [LARGE SCALE GENOMIC DNA]</scope>
    <source>
        <strain evidence="3">DSM 19304 / NCIMB 14124 / VKM B-2133 / 20Z</strain>
    </source>
</reference>
<dbReference type="Gene3D" id="3.30.460.10">
    <property type="entry name" value="Beta Polymerase, domain 2"/>
    <property type="match status" value="1"/>
</dbReference>
<dbReference type="RefSeq" id="WP_014147668.1">
    <property type="nucleotide sequence ID" value="NC_016112.1"/>
</dbReference>
<organism evidence="2 3">
    <name type="scientific">Methylotuvimicrobium alcaliphilum (strain DSM 19304 / NCIMB 14124 / VKM B-2133 / 20Z)</name>
    <name type="common">Methylomicrobium alcaliphilum</name>
    <dbReference type="NCBI Taxonomy" id="1091494"/>
    <lineage>
        <taxon>Bacteria</taxon>
        <taxon>Pseudomonadati</taxon>
        <taxon>Pseudomonadota</taxon>
        <taxon>Gammaproteobacteria</taxon>
        <taxon>Methylococcales</taxon>
        <taxon>Methylococcaceae</taxon>
        <taxon>Methylotuvimicrobium</taxon>
    </lineage>
</organism>
<dbReference type="SUPFAM" id="SSF81301">
    <property type="entry name" value="Nucleotidyltransferase"/>
    <property type="match status" value="1"/>
</dbReference>
<gene>
    <name evidence="2" type="ordered locus">MEALZ_1180</name>
</gene>
<dbReference type="Proteomes" id="UP000008315">
    <property type="component" value="Chromosome"/>
</dbReference>
<name>G4SUP3_META2</name>
<dbReference type="KEGG" id="mah:MEALZ_1180"/>
<proteinExistence type="predicted"/>
<sequence length="102" mass="11652">MRLSPIQKQAICESALRHFGKEAQIWLFGSRVDDTRKGGDIDLYIETPTQNAEELITAKLQFLRELHKKIGDQKIDIVLHRAGTPVDLPIYRIAKQTGVRLQ</sequence>
<evidence type="ECO:0000313" key="3">
    <source>
        <dbReference type="Proteomes" id="UP000008315"/>
    </source>
</evidence>
<dbReference type="GO" id="GO:0016779">
    <property type="term" value="F:nucleotidyltransferase activity"/>
    <property type="evidence" value="ECO:0007669"/>
    <property type="project" value="InterPro"/>
</dbReference>
<keyword evidence="3" id="KW-1185">Reference proteome</keyword>
<accession>G4SUP3</accession>
<feature type="domain" description="Polymerase nucleotidyl transferase" evidence="1">
    <location>
        <begin position="15"/>
        <end position="78"/>
    </location>
</feature>
<dbReference type="STRING" id="1091494.MEALZ_1180"/>
<dbReference type="CDD" id="cd05403">
    <property type="entry name" value="NT_KNTase_like"/>
    <property type="match status" value="1"/>
</dbReference>
<dbReference type="InterPro" id="IPR043519">
    <property type="entry name" value="NT_sf"/>
</dbReference>
<dbReference type="Pfam" id="PF01909">
    <property type="entry name" value="NTP_transf_2"/>
    <property type="match status" value="1"/>
</dbReference>
<evidence type="ECO:0000259" key="1">
    <source>
        <dbReference type="Pfam" id="PF01909"/>
    </source>
</evidence>
<dbReference type="EMBL" id="FO082060">
    <property type="protein sequence ID" value="CCE22870.1"/>
    <property type="molecule type" value="Genomic_DNA"/>
</dbReference>
<dbReference type="PATRIC" id="fig|271065.3.peg.1205"/>
<dbReference type="InterPro" id="IPR002934">
    <property type="entry name" value="Polymerase_NTP_transf_dom"/>
</dbReference>
<protein>
    <submittedName>
        <fullName evidence="2">DNA polymerase, beta domain protein region</fullName>
    </submittedName>
</protein>
<dbReference type="AlphaFoldDB" id="G4SUP3"/>
<dbReference type="HOGENOM" id="CLU_164558_1_0_6"/>